<name>A0A9P0HJ13_NEZVI</name>
<dbReference type="AlphaFoldDB" id="A0A9P0HJ13"/>
<reference evidence="1" key="1">
    <citation type="submission" date="2022-01" db="EMBL/GenBank/DDBJ databases">
        <authorList>
            <person name="King R."/>
        </authorList>
    </citation>
    <scope>NUCLEOTIDE SEQUENCE</scope>
</reference>
<protein>
    <submittedName>
        <fullName evidence="1">Uncharacterized protein</fullName>
    </submittedName>
</protein>
<sequence length="76" mass="8211">MELLINRLDTSTRYDCSNKEARRFGGGGEHVANISIDLAVSTCHRLQGHLTSGFDSVPSVLFKAPEIAMLCSSKGT</sequence>
<keyword evidence="2" id="KW-1185">Reference proteome</keyword>
<proteinExistence type="predicted"/>
<dbReference type="Proteomes" id="UP001152798">
    <property type="component" value="Chromosome 5"/>
</dbReference>
<organism evidence="1 2">
    <name type="scientific">Nezara viridula</name>
    <name type="common">Southern green stink bug</name>
    <name type="synonym">Cimex viridulus</name>
    <dbReference type="NCBI Taxonomy" id="85310"/>
    <lineage>
        <taxon>Eukaryota</taxon>
        <taxon>Metazoa</taxon>
        <taxon>Ecdysozoa</taxon>
        <taxon>Arthropoda</taxon>
        <taxon>Hexapoda</taxon>
        <taxon>Insecta</taxon>
        <taxon>Pterygota</taxon>
        <taxon>Neoptera</taxon>
        <taxon>Paraneoptera</taxon>
        <taxon>Hemiptera</taxon>
        <taxon>Heteroptera</taxon>
        <taxon>Panheteroptera</taxon>
        <taxon>Pentatomomorpha</taxon>
        <taxon>Pentatomoidea</taxon>
        <taxon>Pentatomidae</taxon>
        <taxon>Pentatominae</taxon>
        <taxon>Nezara</taxon>
    </lineage>
</organism>
<accession>A0A9P0HJ13</accession>
<gene>
    <name evidence="1" type="ORF">NEZAVI_LOCUS11432</name>
</gene>
<dbReference type="EMBL" id="OV725081">
    <property type="protein sequence ID" value="CAH1402667.1"/>
    <property type="molecule type" value="Genomic_DNA"/>
</dbReference>
<evidence type="ECO:0000313" key="1">
    <source>
        <dbReference type="EMBL" id="CAH1402667.1"/>
    </source>
</evidence>
<evidence type="ECO:0000313" key="2">
    <source>
        <dbReference type="Proteomes" id="UP001152798"/>
    </source>
</evidence>